<keyword evidence="2" id="KW-1185">Reference proteome</keyword>
<dbReference type="Proteomes" id="UP001164746">
    <property type="component" value="Chromosome 12"/>
</dbReference>
<proteinExistence type="predicted"/>
<reference evidence="1" key="1">
    <citation type="submission" date="2022-11" db="EMBL/GenBank/DDBJ databases">
        <title>Centuries of genome instability and evolution in soft-shell clam transmissible cancer (bioRxiv).</title>
        <authorList>
            <person name="Hart S.F.M."/>
            <person name="Yonemitsu M.A."/>
            <person name="Giersch R.M."/>
            <person name="Beal B.F."/>
            <person name="Arriagada G."/>
            <person name="Davis B.W."/>
            <person name="Ostrander E.A."/>
            <person name="Goff S.P."/>
            <person name="Metzger M.J."/>
        </authorList>
    </citation>
    <scope>NUCLEOTIDE SEQUENCE</scope>
    <source>
        <strain evidence="1">MELC-2E11</strain>
        <tissue evidence="1">Siphon/mantle</tissue>
    </source>
</reference>
<organism evidence="1 2">
    <name type="scientific">Mya arenaria</name>
    <name type="common">Soft-shell clam</name>
    <dbReference type="NCBI Taxonomy" id="6604"/>
    <lineage>
        <taxon>Eukaryota</taxon>
        <taxon>Metazoa</taxon>
        <taxon>Spiralia</taxon>
        <taxon>Lophotrochozoa</taxon>
        <taxon>Mollusca</taxon>
        <taxon>Bivalvia</taxon>
        <taxon>Autobranchia</taxon>
        <taxon>Heteroconchia</taxon>
        <taxon>Euheterodonta</taxon>
        <taxon>Imparidentia</taxon>
        <taxon>Neoheterodontei</taxon>
        <taxon>Myida</taxon>
        <taxon>Myoidea</taxon>
        <taxon>Myidae</taxon>
        <taxon>Mya</taxon>
    </lineage>
</organism>
<sequence length="300" mass="34209">MDALGLENRAFIENTGDELWPSNGAPSSTGWSTGLFYLNEHLVQVTGTMRPKKNAQTKPSTTSVLQPKCYRTYNEVSSLSAVKLKQLCGQYNIDPTLPKKAKIVFISQTLGISTTGSTNNNSVNHFRKTFDSLTSKQIEELEQLKTKILYCMPAAEWTTDITKLPEINDVSVKRYLLDNNILDKSSARTYKLSRPYQLRNNVHSIKYCENEESKQKSRHSVSRSPQTFAKAYSELKPHTPPTSDLLMAMEGSTSTIVFWRNTEKHAAARRIWIRRLSFLCRHRGLTEFNLDMSEKCEEKK</sequence>
<protein>
    <submittedName>
        <fullName evidence="1">Uncharacterized protein</fullName>
    </submittedName>
</protein>
<accession>A0ABY7FKN1</accession>
<name>A0ABY7FKN1_MYAAR</name>
<dbReference type="EMBL" id="CP111023">
    <property type="protein sequence ID" value="WAR21899.1"/>
    <property type="molecule type" value="Genomic_DNA"/>
</dbReference>
<evidence type="ECO:0000313" key="2">
    <source>
        <dbReference type="Proteomes" id="UP001164746"/>
    </source>
</evidence>
<evidence type="ECO:0000313" key="1">
    <source>
        <dbReference type="EMBL" id="WAR21899.1"/>
    </source>
</evidence>
<gene>
    <name evidence="1" type="ORF">MAR_015873</name>
</gene>